<dbReference type="Gramene" id="Zm00001eb087860_T001">
    <property type="protein sequence ID" value="Zm00001eb087860_P001"/>
    <property type="gene ID" value="Zm00001eb087860"/>
</dbReference>
<dbReference type="InParanoid" id="A0A804MIC4"/>
<keyword evidence="2" id="KW-0732">Signal</keyword>
<accession>A0A804MIC4</accession>
<proteinExistence type="predicted"/>
<evidence type="ECO:0000256" key="2">
    <source>
        <dbReference type="SAM" id="SignalP"/>
    </source>
</evidence>
<reference evidence="3" key="2">
    <citation type="submission" date="2019-07" db="EMBL/GenBank/DDBJ databases">
        <authorList>
            <person name="Seetharam A."/>
            <person name="Woodhouse M."/>
            <person name="Cannon E."/>
        </authorList>
    </citation>
    <scope>NUCLEOTIDE SEQUENCE [LARGE SCALE GENOMIC DNA]</scope>
    <source>
        <strain evidence="3">cv. B73</strain>
    </source>
</reference>
<dbReference type="Proteomes" id="UP000007305">
    <property type="component" value="Chromosome 2"/>
</dbReference>
<feature type="chain" id="PRO_5032552346" evidence="2">
    <location>
        <begin position="28"/>
        <end position="129"/>
    </location>
</feature>
<evidence type="ECO:0000313" key="4">
    <source>
        <dbReference type="Proteomes" id="UP000007305"/>
    </source>
</evidence>
<dbReference type="EnsemblPlants" id="Zm00001eb087860_T001">
    <property type="protein sequence ID" value="Zm00001eb087860_P001"/>
    <property type="gene ID" value="Zm00001eb087860"/>
</dbReference>
<dbReference type="AlphaFoldDB" id="A0A804MIC4"/>
<reference evidence="3" key="3">
    <citation type="submission" date="2021-05" db="UniProtKB">
        <authorList>
            <consortium name="EnsemblPlants"/>
        </authorList>
    </citation>
    <scope>IDENTIFICATION</scope>
    <source>
        <strain evidence="3">cv. B73</strain>
    </source>
</reference>
<reference evidence="4" key="1">
    <citation type="submission" date="2015-12" db="EMBL/GenBank/DDBJ databases">
        <title>Update maize B73 reference genome by single molecule sequencing technologies.</title>
        <authorList>
            <consortium name="Maize Genome Sequencing Project"/>
            <person name="Ware D."/>
        </authorList>
    </citation>
    <scope>NUCLEOTIDE SEQUENCE [LARGE SCALE GENOMIC DNA]</scope>
    <source>
        <strain evidence="4">cv. B73</strain>
    </source>
</reference>
<evidence type="ECO:0000256" key="1">
    <source>
        <dbReference type="SAM" id="MobiDB-lite"/>
    </source>
</evidence>
<evidence type="ECO:0000313" key="3">
    <source>
        <dbReference type="EnsemblPlants" id="Zm00001eb087860_P001"/>
    </source>
</evidence>
<keyword evidence="4" id="KW-1185">Reference proteome</keyword>
<name>A0A804MIC4_MAIZE</name>
<sequence>MKPATVALLILLNMMCIVAYFDHGTMAEETTLLANSYGRNEGTKGIHHGRKLMDNSIGSNQLFLTEIRLLDKKTRPGGNYTPPPVIPAPGGAYAGEGATTRENPNPLHDFVNEFFASGGSGHNSNDPDM</sequence>
<organism evidence="3 4">
    <name type="scientific">Zea mays</name>
    <name type="common">Maize</name>
    <dbReference type="NCBI Taxonomy" id="4577"/>
    <lineage>
        <taxon>Eukaryota</taxon>
        <taxon>Viridiplantae</taxon>
        <taxon>Streptophyta</taxon>
        <taxon>Embryophyta</taxon>
        <taxon>Tracheophyta</taxon>
        <taxon>Spermatophyta</taxon>
        <taxon>Magnoliopsida</taxon>
        <taxon>Liliopsida</taxon>
        <taxon>Poales</taxon>
        <taxon>Poaceae</taxon>
        <taxon>PACMAD clade</taxon>
        <taxon>Panicoideae</taxon>
        <taxon>Andropogonodae</taxon>
        <taxon>Andropogoneae</taxon>
        <taxon>Tripsacinae</taxon>
        <taxon>Zea</taxon>
    </lineage>
</organism>
<feature type="region of interest" description="Disordered" evidence="1">
    <location>
        <begin position="74"/>
        <end position="129"/>
    </location>
</feature>
<feature type="compositionally biased region" description="Low complexity" evidence="1">
    <location>
        <begin position="88"/>
        <end position="98"/>
    </location>
</feature>
<feature type="signal peptide" evidence="2">
    <location>
        <begin position="1"/>
        <end position="27"/>
    </location>
</feature>
<protein>
    <submittedName>
        <fullName evidence="3">Uncharacterized protein</fullName>
    </submittedName>
</protein>